<sequence>MNYLTVNRPSNLITGVIASSYTPTDSKVGMFIPANAKALDAYYNWLKKNPGLCPDLGEIAARSASVLDFLTGSPKSLAKPHTENLNQRYREPAPVQCRDRAEAIAVFITEHPDANVHDLHKQFQCGTTVARAYLDKHNMAPVEASLSA</sequence>
<evidence type="ECO:0000313" key="2">
    <source>
        <dbReference type="Proteomes" id="UP000278180"/>
    </source>
</evidence>
<protein>
    <submittedName>
        <fullName evidence="1">Uncharacterized protein</fullName>
    </submittedName>
</protein>
<evidence type="ECO:0000313" key="1">
    <source>
        <dbReference type="EMBL" id="RMT18504.1"/>
    </source>
</evidence>
<comment type="caution">
    <text evidence="1">The sequence shown here is derived from an EMBL/GenBank/DDBJ whole genome shotgun (WGS) entry which is preliminary data.</text>
</comment>
<organism evidence="1 2">
    <name type="scientific">Pseudomonas savastanoi</name>
    <name type="common">Pseudomonas syringae pv. savastanoi</name>
    <dbReference type="NCBI Taxonomy" id="29438"/>
    <lineage>
        <taxon>Bacteria</taxon>
        <taxon>Pseudomonadati</taxon>
        <taxon>Pseudomonadota</taxon>
        <taxon>Gammaproteobacteria</taxon>
        <taxon>Pseudomonadales</taxon>
        <taxon>Pseudomonadaceae</taxon>
        <taxon>Pseudomonas</taxon>
    </lineage>
</organism>
<name>A0A3M5J6D7_PSESS</name>
<dbReference type="Proteomes" id="UP000278180">
    <property type="component" value="Unassembled WGS sequence"/>
</dbReference>
<dbReference type="RefSeq" id="WP_057453902.1">
    <property type="nucleotide sequence ID" value="NZ_RBTE01000561.1"/>
</dbReference>
<proteinExistence type="predicted"/>
<gene>
    <name evidence="1" type="ORF">ALP51_200099</name>
</gene>
<accession>A0A3M5J6D7</accession>
<dbReference type="AlphaFoldDB" id="A0A3M5J6D7"/>
<reference evidence="1 2" key="1">
    <citation type="submission" date="2018-08" db="EMBL/GenBank/DDBJ databases">
        <title>Recombination of ecologically and evolutionarily significant loci maintains genetic cohesion in the Pseudomonas syringae species complex.</title>
        <authorList>
            <person name="Dillon M."/>
            <person name="Thakur S."/>
            <person name="Almeida R.N.D."/>
            <person name="Weir B.S."/>
            <person name="Guttman D.S."/>
        </authorList>
    </citation>
    <scope>NUCLEOTIDE SEQUENCE [LARGE SCALE GENOMIC DNA]</scope>
    <source>
        <strain evidence="1 2">ICMP 13684</strain>
    </source>
</reference>
<dbReference type="EMBL" id="RBTE01000561">
    <property type="protein sequence ID" value="RMT18504.1"/>
    <property type="molecule type" value="Genomic_DNA"/>
</dbReference>